<keyword evidence="9" id="KW-1185">Reference proteome</keyword>
<dbReference type="GO" id="GO:0001671">
    <property type="term" value="F:ATPase activator activity"/>
    <property type="evidence" value="ECO:0007669"/>
    <property type="project" value="TreeGrafter"/>
</dbReference>
<dbReference type="GO" id="GO:0005890">
    <property type="term" value="C:sodium:potassium-exchanging ATPase complex"/>
    <property type="evidence" value="ECO:0007669"/>
    <property type="project" value="InterPro"/>
</dbReference>
<dbReference type="OrthoDB" id="5912413at2759"/>
<evidence type="ECO:0000256" key="4">
    <source>
        <dbReference type="ARBA" id="ARBA00022968"/>
    </source>
</evidence>
<evidence type="ECO:0000313" key="8">
    <source>
        <dbReference type="EMBL" id="VDL95066.1"/>
    </source>
</evidence>
<gene>
    <name evidence="8" type="ORF">SSLN_LOCUS8681</name>
</gene>
<dbReference type="InterPro" id="IPR038702">
    <property type="entry name" value="Na/K_ATPase_sub_beta_sf"/>
</dbReference>
<name>A0A183SWT3_SCHSO</name>
<reference evidence="10" key="1">
    <citation type="submission" date="2016-06" db="UniProtKB">
        <authorList>
            <consortium name="WormBaseParasite"/>
        </authorList>
    </citation>
    <scope>IDENTIFICATION</scope>
</reference>
<dbReference type="EMBL" id="UYSU01034787">
    <property type="protein sequence ID" value="VDL95066.1"/>
    <property type="molecule type" value="Genomic_DNA"/>
</dbReference>
<keyword evidence="4" id="KW-0735">Signal-anchor</keyword>
<evidence type="ECO:0000256" key="1">
    <source>
        <dbReference type="ARBA" id="ARBA00004606"/>
    </source>
</evidence>
<comment type="similarity">
    <text evidence="2">Belongs to the X(+)/potassium ATPases subunit beta family.</text>
</comment>
<organism evidence="10">
    <name type="scientific">Schistocephalus solidus</name>
    <name type="common">Tapeworm</name>
    <dbReference type="NCBI Taxonomy" id="70667"/>
    <lineage>
        <taxon>Eukaryota</taxon>
        <taxon>Metazoa</taxon>
        <taxon>Spiralia</taxon>
        <taxon>Lophotrochozoa</taxon>
        <taxon>Platyhelminthes</taxon>
        <taxon>Cestoda</taxon>
        <taxon>Eucestoda</taxon>
        <taxon>Diphyllobothriidea</taxon>
        <taxon>Diphyllobothriidae</taxon>
        <taxon>Schistocephalus</taxon>
    </lineage>
</organism>
<dbReference type="PANTHER" id="PTHR11523:SF28">
    <property type="entry name" value="NA_K-ATPASE BETA SUBUNIT ISOFORM 4-RELATED"/>
    <property type="match status" value="1"/>
</dbReference>
<protein>
    <submittedName>
        <fullName evidence="10">Sodium/potassium-transporting ATPase subunit beta</fullName>
    </submittedName>
</protein>
<accession>A0A183SWT3</accession>
<evidence type="ECO:0000256" key="5">
    <source>
        <dbReference type="ARBA" id="ARBA00022989"/>
    </source>
</evidence>
<reference evidence="8 9" key="2">
    <citation type="submission" date="2018-11" db="EMBL/GenBank/DDBJ databases">
        <authorList>
            <consortium name="Pathogen Informatics"/>
        </authorList>
    </citation>
    <scope>NUCLEOTIDE SEQUENCE [LARGE SCALE GENOMIC DNA]</scope>
    <source>
        <strain evidence="8 9">NST_G2</strain>
    </source>
</reference>
<comment type="subcellular location">
    <subcellularLocation>
        <location evidence="1">Membrane</location>
        <topology evidence="1">Single-pass type II membrane protein</topology>
    </subcellularLocation>
</comment>
<dbReference type="Gene3D" id="2.60.40.1660">
    <property type="entry name" value="Na, k-atpase alpha subunit"/>
    <property type="match status" value="1"/>
</dbReference>
<evidence type="ECO:0000313" key="9">
    <source>
        <dbReference type="Proteomes" id="UP000275846"/>
    </source>
</evidence>
<evidence type="ECO:0000313" key="10">
    <source>
        <dbReference type="WBParaSite" id="SSLN_0000901801-mRNA-1"/>
    </source>
</evidence>
<dbReference type="GO" id="GO:0030007">
    <property type="term" value="P:intracellular potassium ion homeostasis"/>
    <property type="evidence" value="ECO:0007669"/>
    <property type="project" value="TreeGrafter"/>
</dbReference>
<dbReference type="Proteomes" id="UP000275846">
    <property type="component" value="Unassembled WGS sequence"/>
</dbReference>
<evidence type="ECO:0000256" key="3">
    <source>
        <dbReference type="ARBA" id="ARBA00022692"/>
    </source>
</evidence>
<evidence type="ECO:0000256" key="6">
    <source>
        <dbReference type="ARBA" id="ARBA00023136"/>
    </source>
</evidence>
<dbReference type="Pfam" id="PF00287">
    <property type="entry name" value="Na_K-ATPase"/>
    <property type="match status" value="1"/>
</dbReference>
<dbReference type="GO" id="GO:1990573">
    <property type="term" value="P:potassium ion import across plasma membrane"/>
    <property type="evidence" value="ECO:0007669"/>
    <property type="project" value="TreeGrafter"/>
</dbReference>
<keyword evidence="6 7" id="KW-0472">Membrane</keyword>
<dbReference type="WBParaSite" id="SSLN_0000901801-mRNA-1">
    <property type="protein sequence ID" value="SSLN_0000901801-mRNA-1"/>
    <property type="gene ID" value="SSLN_0000901801"/>
</dbReference>
<feature type="transmembrane region" description="Helical" evidence="7">
    <location>
        <begin position="52"/>
        <end position="75"/>
    </location>
</feature>
<keyword evidence="5 7" id="KW-1133">Transmembrane helix</keyword>
<keyword evidence="3 7" id="KW-0812">Transmembrane</keyword>
<dbReference type="GO" id="GO:0036376">
    <property type="term" value="P:sodium ion export across plasma membrane"/>
    <property type="evidence" value="ECO:0007669"/>
    <property type="project" value="TreeGrafter"/>
</dbReference>
<dbReference type="InterPro" id="IPR000402">
    <property type="entry name" value="Na/K_ATPase_sub_beta"/>
</dbReference>
<dbReference type="PANTHER" id="PTHR11523">
    <property type="entry name" value="SODIUM/POTASSIUM-DEPENDENT ATPASE BETA SUBUNIT"/>
    <property type="match status" value="1"/>
</dbReference>
<evidence type="ECO:0000256" key="2">
    <source>
        <dbReference type="ARBA" id="ARBA00005876"/>
    </source>
</evidence>
<evidence type="ECO:0000256" key="7">
    <source>
        <dbReference type="SAM" id="Phobius"/>
    </source>
</evidence>
<proteinExistence type="inferred from homology"/>
<dbReference type="AlphaFoldDB" id="A0A183SWT3"/>
<dbReference type="STRING" id="70667.A0A183SWT3"/>
<dbReference type="GO" id="GO:0006883">
    <property type="term" value="P:intracellular sodium ion homeostasis"/>
    <property type="evidence" value="ECO:0007669"/>
    <property type="project" value="TreeGrafter"/>
</dbReference>
<sequence length="311" mass="35531">MSARKCANYRRLNALPTALQNETDSQHFPAKYQLPTCRMFDRSTLQVYCQRLLYFVVFYALLAAFFFCYMSWLMYFQVSRDYPTVTGAHSALGMNPGLSFVPNPDIFNSLIRVRARRPLPISILNDHITAFLHSYQDNIGCPEREDCVKEGGLTQDPERPCFYDVNAGGPCNMVNGFGYDTAQPCFALKMSKIYGWLPEPVDGADGVLVRCEGYDEDDTNNLGVIRYFDMDYKFSAIPPGKNPGKLGNGTFRSMYFPYRNQACYHQPLVFVQFDGMARYTLIRVKCYLIAKNIHVDFERGEGSVSFEIIDE</sequence>